<feature type="signal peptide" evidence="1">
    <location>
        <begin position="1"/>
        <end position="25"/>
    </location>
</feature>
<dbReference type="EMBL" id="JAPUFD010000012">
    <property type="protein sequence ID" value="MDI1490492.1"/>
    <property type="molecule type" value="Genomic_DNA"/>
</dbReference>
<evidence type="ECO:0000256" key="1">
    <source>
        <dbReference type="SAM" id="SignalP"/>
    </source>
</evidence>
<feature type="chain" id="PRO_5041407842" evidence="1">
    <location>
        <begin position="26"/>
        <end position="482"/>
    </location>
</feature>
<accession>A0AA43QQW5</accession>
<keyword evidence="1" id="KW-0732">Signal</keyword>
<organism evidence="2 3">
    <name type="scientific">Ramalina farinacea</name>
    <dbReference type="NCBI Taxonomy" id="258253"/>
    <lineage>
        <taxon>Eukaryota</taxon>
        <taxon>Fungi</taxon>
        <taxon>Dikarya</taxon>
        <taxon>Ascomycota</taxon>
        <taxon>Pezizomycotina</taxon>
        <taxon>Lecanoromycetes</taxon>
        <taxon>OSLEUM clade</taxon>
        <taxon>Lecanoromycetidae</taxon>
        <taxon>Lecanorales</taxon>
        <taxon>Lecanorineae</taxon>
        <taxon>Ramalinaceae</taxon>
        <taxon>Ramalina</taxon>
    </lineage>
</organism>
<keyword evidence="3" id="KW-1185">Reference proteome</keyword>
<gene>
    <name evidence="2" type="ORF">OHK93_001696</name>
</gene>
<name>A0AA43QQW5_9LECA</name>
<comment type="caution">
    <text evidence="2">The sequence shown here is derived from an EMBL/GenBank/DDBJ whole genome shotgun (WGS) entry which is preliminary data.</text>
</comment>
<dbReference type="AlphaFoldDB" id="A0AA43QQW5"/>
<reference evidence="2" key="1">
    <citation type="journal article" date="2023" name="Genome Biol. Evol.">
        <title>First Whole Genome Sequence and Flow Cytometry Genome Size Data for the Lichen-Forming Fungus Ramalina farinacea (Ascomycota).</title>
        <authorList>
            <person name="Llewellyn T."/>
            <person name="Mian S."/>
            <person name="Hill R."/>
            <person name="Leitch I.J."/>
            <person name="Gaya E."/>
        </authorList>
    </citation>
    <scope>NUCLEOTIDE SEQUENCE</scope>
    <source>
        <strain evidence="2">LIQ254RAFAR</strain>
    </source>
</reference>
<evidence type="ECO:0000313" key="3">
    <source>
        <dbReference type="Proteomes" id="UP001161017"/>
    </source>
</evidence>
<proteinExistence type="predicted"/>
<protein>
    <submittedName>
        <fullName evidence="2">Uncharacterized protein</fullName>
    </submittedName>
</protein>
<dbReference type="Proteomes" id="UP001161017">
    <property type="component" value="Unassembled WGS sequence"/>
</dbReference>
<evidence type="ECO:0000313" key="2">
    <source>
        <dbReference type="EMBL" id="MDI1490492.1"/>
    </source>
</evidence>
<sequence>MAGEEANVAVAAMVVALVALLVTSGDLDNRSEPISRRKEQKAKSAQSIIPKSMFVGDGVHHTGLPHNAFRNPRSWFSSPAITYRRRSWDFMPPEIIRPFASSTVGDIIAIAHRLGMGWIDLRPEEGSMRAEGGGLTFTSTTVRGLGILLQFNSSHHVRHQKIEAWRHFTIPCEEADALGFGIVKVCERYLLLSDLILDDEGDCVQEILRDLSMDRELIERFCNNVPQRGLQGLGDLMSLAAPFMPVRGLRVRNIMKIHRDFCPSHFNCWEGFHVFELRLEKLYQRGECSEQMAHLRAEFQRMKDTWKEHWTNQVQDSSEGNKVPEGYLEELQSLWDETSNYLRDSARTGGFGSSVASLISGHIFQAIEDPEMVDKADQDEGKHKEFGEGLNKSHSWRTAARMHLYIDRIPMIVQFVQGRDNIDLTMHEMFEDSLLIDAWWTLIFKAMCWHRAHYMIKGKTRGYGGIPVNSKFHNSKLPVYIV</sequence>